<protein>
    <submittedName>
        <fullName evidence="1">Uncharacterized protein</fullName>
    </submittedName>
</protein>
<name>A7A3I2_BIFAD</name>
<reference evidence="1 2" key="2">
    <citation type="submission" date="2007-05" db="EMBL/GenBank/DDBJ databases">
        <title>Draft genome sequence of Bifidobacterium adolescentis (L2-32).</title>
        <authorList>
            <person name="Sudarsanam P."/>
            <person name="Ley R."/>
            <person name="Guruge J."/>
            <person name="Turnbaugh P.J."/>
            <person name="Mahowald M."/>
            <person name="Liep D."/>
            <person name="Gordon J."/>
        </authorList>
    </citation>
    <scope>NUCLEOTIDE SEQUENCE [LARGE SCALE GENOMIC DNA]</scope>
    <source>
        <strain evidence="1 2">L2-32</strain>
    </source>
</reference>
<reference evidence="1 2" key="1">
    <citation type="submission" date="2007-04" db="EMBL/GenBank/DDBJ databases">
        <authorList>
            <person name="Fulton L."/>
            <person name="Clifton S."/>
            <person name="Fulton B."/>
            <person name="Xu J."/>
            <person name="Minx P."/>
            <person name="Pepin K.H."/>
            <person name="Johnson M."/>
            <person name="Thiruvilangam P."/>
            <person name="Bhonagiri V."/>
            <person name="Nash W.E."/>
            <person name="Mardis E.R."/>
            <person name="Wilson R.K."/>
        </authorList>
    </citation>
    <scope>NUCLEOTIDE SEQUENCE [LARGE SCALE GENOMIC DNA]</scope>
    <source>
        <strain evidence="1 2">L2-32</strain>
    </source>
</reference>
<dbReference type="AlphaFoldDB" id="A7A3I2"/>
<dbReference type="HOGENOM" id="CLU_3180669_0_0_11"/>
<sequence length="46" mass="5520">MRNRKKFYENPRSNRLPHSVRHKQFRMTVGARPLCGSRFSLVARAY</sequence>
<gene>
    <name evidence="1" type="ORF">BIFADO_00372</name>
</gene>
<accession>A7A3I2</accession>
<comment type="caution">
    <text evidence="1">The sequence shown here is derived from an EMBL/GenBank/DDBJ whole genome shotgun (WGS) entry which is preliminary data.</text>
</comment>
<evidence type="ECO:0000313" key="1">
    <source>
        <dbReference type="EMBL" id="EDN83465.1"/>
    </source>
</evidence>
<dbReference type="EMBL" id="AAXD02000018">
    <property type="protein sequence ID" value="EDN83465.1"/>
    <property type="molecule type" value="Genomic_DNA"/>
</dbReference>
<evidence type="ECO:0000313" key="2">
    <source>
        <dbReference type="Proteomes" id="UP000003773"/>
    </source>
</evidence>
<organism evidence="1 2">
    <name type="scientific">Bifidobacterium adolescentis L2-32</name>
    <dbReference type="NCBI Taxonomy" id="411481"/>
    <lineage>
        <taxon>Bacteria</taxon>
        <taxon>Bacillati</taxon>
        <taxon>Actinomycetota</taxon>
        <taxon>Actinomycetes</taxon>
        <taxon>Bifidobacteriales</taxon>
        <taxon>Bifidobacteriaceae</taxon>
        <taxon>Bifidobacterium</taxon>
    </lineage>
</organism>
<dbReference type="Proteomes" id="UP000003773">
    <property type="component" value="Unassembled WGS sequence"/>
</dbReference>
<proteinExistence type="predicted"/>